<evidence type="ECO:0000256" key="1">
    <source>
        <dbReference type="SAM" id="Phobius"/>
    </source>
</evidence>
<dbReference type="RefSeq" id="WP_085888169.1">
    <property type="nucleotide sequence ID" value="NZ_FWFN01000004.1"/>
</dbReference>
<sequence length="59" mass="5974">MTRLAILIAAGALAPLPGVALAHGLHGPVSDHAAAHAWPVLVLAAVAVVSLLVLRRARK</sequence>
<proteinExistence type="predicted"/>
<keyword evidence="1" id="KW-0472">Membrane</keyword>
<keyword evidence="1" id="KW-1133">Transmembrane helix</keyword>
<gene>
    <name evidence="2" type="ORF">PSM7751_02108</name>
</gene>
<dbReference type="EMBL" id="FWFN01000004">
    <property type="protein sequence ID" value="SLN45569.1"/>
    <property type="molecule type" value="Genomic_DNA"/>
</dbReference>
<reference evidence="2 3" key="1">
    <citation type="submission" date="2017-03" db="EMBL/GenBank/DDBJ databases">
        <authorList>
            <person name="Afonso C.L."/>
            <person name="Miller P.J."/>
            <person name="Scott M.A."/>
            <person name="Spackman E."/>
            <person name="Goraichik I."/>
            <person name="Dimitrov K.M."/>
            <person name="Suarez D.L."/>
            <person name="Swayne D.E."/>
        </authorList>
    </citation>
    <scope>NUCLEOTIDE SEQUENCE [LARGE SCALE GENOMIC DNA]</scope>
    <source>
        <strain evidence="2 3">CECT 7751</strain>
    </source>
</reference>
<keyword evidence="1" id="KW-0812">Transmembrane</keyword>
<accession>A0A1X6ZAJ3</accession>
<evidence type="ECO:0000313" key="2">
    <source>
        <dbReference type="EMBL" id="SLN45569.1"/>
    </source>
</evidence>
<protein>
    <submittedName>
        <fullName evidence="2">Uncharacterized protein</fullName>
    </submittedName>
</protein>
<name>A0A1X6ZAJ3_9RHOB</name>
<organism evidence="2 3">
    <name type="scientific">Pseudooceanicola marinus</name>
    <dbReference type="NCBI Taxonomy" id="396013"/>
    <lineage>
        <taxon>Bacteria</taxon>
        <taxon>Pseudomonadati</taxon>
        <taxon>Pseudomonadota</taxon>
        <taxon>Alphaproteobacteria</taxon>
        <taxon>Rhodobacterales</taxon>
        <taxon>Paracoccaceae</taxon>
        <taxon>Pseudooceanicola</taxon>
    </lineage>
</organism>
<dbReference type="AlphaFoldDB" id="A0A1X6ZAJ3"/>
<keyword evidence="3" id="KW-1185">Reference proteome</keyword>
<evidence type="ECO:0000313" key="3">
    <source>
        <dbReference type="Proteomes" id="UP000193963"/>
    </source>
</evidence>
<feature type="transmembrane region" description="Helical" evidence="1">
    <location>
        <begin position="32"/>
        <end position="54"/>
    </location>
</feature>
<dbReference type="Proteomes" id="UP000193963">
    <property type="component" value="Unassembled WGS sequence"/>
</dbReference>